<keyword evidence="11" id="KW-0066">ATP synthesis</keyword>
<evidence type="ECO:0000256" key="9">
    <source>
        <dbReference type="ARBA" id="ARBA00023136"/>
    </source>
</evidence>
<evidence type="ECO:0000256" key="11">
    <source>
        <dbReference type="ARBA" id="ARBA00023310"/>
    </source>
</evidence>
<dbReference type="Gene3D" id="1.20.150.20">
    <property type="entry name" value="ATP synthase alpha/beta chain, C-terminal domain"/>
    <property type="match status" value="1"/>
</dbReference>
<feature type="domain" description="ATP synthase alpha subunit C-terminal" evidence="15">
    <location>
        <begin position="375"/>
        <end position="472"/>
    </location>
</feature>
<keyword evidence="10" id="KW-0139">CF(1)</keyword>
<keyword evidence="4" id="KW-0547">Nucleotide-binding</keyword>
<dbReference type="EMBL" id="LBSJ01000034">
    <property type="protein sequence ID" value="KKQ14533.1"/>
    <property type="molecule type" value="Genomic_DNA"/>
</dbReference>
<organism evidence="16 17">
    <name type="scientific">Candidatus Daviesbacteria bacterium GW2011_GWA1_36_8</name>
    <dbReference type="NCBI Taxonomy" id="1618417"/>
    <lineage>
        <taxon>Bacteria</taxon>
        <taxon>Candidatus Daviesiibacteriota</taxon>
    </lineage>
</organism>
<dbReference type="PROSITE" id="PS00152">
    <property type="entry name" value="ATPASE_ALPHA_BETA"/>
    <property type="match status" value="1"/>
</dbReference>
<evidence type="ECO:0000256" key="5">
    <source>
        <dbReference type="ARBA" id="ARBA00022781"/>
    </source>
</evidence>
<keyword evidence="9" id="KW-0472">Membrane</keyword>
<keyword evidence="8" id="KW-0406">Ion transport</keyword>
<dbReference type="InterPro" id="IPR023366">
    <property type="entry name" value="ATP_synth_asu-like_sf"/>
</dbReference>
<dbReference type="InterPro" id="IPR005294">
    <property type="entry name" value="ATP_synth_F1_asu"/>
</dbReference>
<dbReference type="AlphaFoldDB" id="A0A0G0F5Q1"/>
<dbReference type="PATRIC" id="fig|1618417.4.peg.1069"/>
<dbReference type="InterPro" id="IPR000793">
    <property type="entry name" value="ATP_synth_asu_C"/>
</dbReference>
<evidence type="ECO:0000256" key="7">
    <source>
        <dbReference type="ARBA" id="ARBA00022967"/>
    </source>
</evidence>
<dbReference type="Gene3D" id="3.40.50.300">
    <property type="entry name" value="P-loop containing nucleotide triphosphate hydrolases"/>
    <property type="match status" value="1"/>
</dbReference>
<proteinExistence type="inferred from homology"/>
<dbReference type="SUPFAM" id="SSF50615">
    <property type="entry name" value="N-terminal domain of alpha and beta subunits of F1 ATP synthase"/>
    <property type="match status" value="1"/>
</dbReference>
<dbReference type="Pfam" id="PF00006">
    <property type="entry name" value="ATP-synt_ab"/>
    <property type="match status" value="1"/>
</dbReference>
<keyword evidence="5" id="KW-0375">Hydrogen ion transport</keyword>
<dbReference type="PANTHER" id="PTHR48082:SF2">
    <property type="entry name" value="ATP SYNTHASE SUBUNIT ALPHA, MITOCHONDRIAL"/>
    <property type="match status" value="1"/>
</dbReference>
<dbReference type="GO" id="GO:0043531">
    <property type="term" value="F:ADP binding"/>
    <property type="evidence" value="ECO:0007669"/>
    <property type="project" value="TreeGrafter"/>
</dbReference>
<dbReference type="SUPFAM" id="SSF52540">
    <property type="entry name" value="P-loop containing nucleoside triphosphate hydrolases"/>
    <property type="match status" value="1"/>
</dbReference>
<dbReference type="GO" id="GO:0005524">
    <property type="term" value="F:ATP binding"/>
    <property type="evidence" value="ECO:0007669"/>
    <property type="project" value="UniProtKB-KW"/>
</dbReference>
<evidence type="ECO:0000256" key="8">
    <source>
        <dbReference type="ARBA" id="ARBA00023065"/>
    </source>
</evidence>
<evidence type="ECO:0000256" key="10">
    <source>
        <dbReference type="ARBA" id="ARBA00023196"/>
    </source>
</evidence>
<feature type="compositionally biased region" description="Low complexity" evidence="13">
    <location>
        <begin position="1"/>
        <end position="18"/>
    </location>
</feature>
<evidence type="ECO:0000256" key="6">
    <source>
        <dbReference type="ARBA" id="ARBA00022840"/>
    </source>
</evidence>
<sequence>MSTPQSQPAPPANQQTPANVPPSAPTPTEEIGYAVSIKNYIVWVNGLPNIRLNEIVTTGDNAKGVVISIAEDLVGVLMLDEAAIKPKQDFKRTQQQLSIKVGTQLLGRMINPLSQPLDGKGMITIKDEPVTIEQAPRSIKSRERITDQFETGLSLVDMLVPVAKGQRELVLGDAHSGKTGFLLDTVINQRGRKIICVYAVIGKPINEISNVVKALEANKAMEYTVVVSTSSSDKPPLIYLTPSVATTIAEYFQKRGNDVLMVLDDMGIHAKFYREISLSLGRPPGRESYPGDIFYQHAKLIERAGRFKKEYGGGSITALPVIETNLDDFSSFMTTNLMGMTDGHLLFSATRYHQGYRPSVDISLSVSRVGRQTQNLAQKGLADRIKALLSEANRLAAYSRLGSEISPQTLFTLKQGKQMEAILKQLPLNKIPILVQMILMGLIFTPFLQQKDEKFVEENKNTIVQYLTNKFNLSNYAKTVATFKDDEQFINSLSSLIPELEKITNAQVQAQVK</sequence>
<feature type="domain" description="ATPase F1/V1/A1 complex alpha/beta subunit nucleotide-binding" evidence="14">
    <location>
        <begin position="152"/>
        <end position="367"/>
    </location>
</feature>
<dbReference type="Pfam" id="PF00306">
    <property type="entry name" value="ATP-synt_ab_C"/>
    <property type="match status" value="1"/>
</dbReference>
<evidence type="ECO:0000259" key="15">
    <source>
        <dbReference type="Pfam" id="PF00306"/>
    </source>
</evidence>
<comment type="similarity">
    <text evidence="2">Belongs to the ATPase alpha/beta chains family.</text>
</comment>
<keyword evidence="3" id="KW-0813">Transport</keyword>
<keyword evidence="7" id="KW-1278">Translocase</keyword>
<evidence type="ECO:0000256" key="4">
    <source>
        <dbReference type="ARBA" id="ARBA00022741"/>
    </source>
</evidence>
<dbReference type="GO" id="GO:0046933">
    <property type="term" value="F:proton-transporting ATP synthase activity, rotational mechanism"/>
    <property type="evidence" value="ECO:0007669"/>
    <property type="project" value="InterPro"/>
</dbReference>
<keyword evidence="6" id="KW-0067">ATP-binding</keyword>
<dbReference type="InterPro" id="IPR000194">
    <property type="entry name" value="ATPase_F1/V1/A1_a/bsu_nucl-bd"/>
</dbReference>
<evidence type="ECO:0000313" key="17">
    <source>
        <dbReference type="Proteomes" id="UP000034448"/>
    </source>
</evidence>
<accession>A0A0G0F5Q1</accession>
<dbReference type="PANTHER" id="PTHR48082">
    <property type="entry name" value="ATP SYNTHASE SUBUNIT ALPHA, MITOCHONDRIAL"/>
    <property type="match status" value="1"/>
</dbReference>
<dbReference type="InterPro" id="IPR038376">
    <property type="entry name" value="ATP_synth_asu_C_sf"/>
</dbReference>
<evidence type="ECO:0000256" key="2">
    <source>
        <dbReference type="ARBA" id="ARBA00008936"/>
    </source>
</evidence>
<feature type="region of interest" description="Disordered" evidence="13">
    <location>
        <begin position="1"/>
        <end position="26"/>
    </location>
</feature>
<dbReference type="Proteomes" id="UP000034448">
    <property type="component" value="Unassembled WGS sequence"/>
</dbReference>
<dbReference type="Gene3D" id="2.40.30.20">
    <property type="match status" value="1"/>
</dbReference>
<evidence type="ECO:0000256" key="12">
    <source>
        <dbReference type="ARBA" id="ARBA00026013"/>
    </source>
</evidence>
<comment type="subunit">
    <text evidence="12">F-type ATPases have 2 components, CF(1) - the catalytic core - and CF(0) - the membrane proton channel. CF(1) has five subunits: alpha(3), beta(3), gamma(1), delta(1), epsilon(1). CF(0) has four main subunits: a(1), b(1), b'(1) and c(9-12).</text>
</comment>
<dbReference type="GO" id="GO:0045259">
    <property type="term" value="C:proton-transporting ATP synthase complex"/>
    <property type="evidence" value="ECO:0007669"/>
    <property type="project" value="UniProtKB-KW"/>
</dbReference>
<evidence type="ECO:0000256" key="13">
    <source>
        <dbReference type="SAM" id="MobiDB-lite"/>
    </source>
</evidence>
<dbReference type="InterPro" id="IPR027417">
    <property type="entry name" value="P-loop_NTPase"/>
</dbReference>
<evidence type="ECO:0000256" key="1">
    <source>
        <dbReference type="ARBA" id="ARBA00004370"/>
    </source>
</evidence>
<evidence type="ECO:0000256" key="3">
    <source>
        <dbReference type="ARBA" id="ARBA00022448"/>
    </source>
</evidence>
<evidence type="ECO:0000259" key="14">
    <source>
        <dbReference type="Pfam" id="PF00006"/>
    </source>
</evidence>
<dbReference type="SUPFAM" id="SSF47917">
    <property type="entry name" value="C-terminal domain of alpha and beta subunits of F1 ATP synthase"/>
    <property type="match status" value="1"/>
</dbReference>
<dbReference type="InterPro" id="IPR020003">
    <property type="entry name" value="ATPase_a/bsu_AS"/>
</dbReference>
<gene>
    <name evidence="16" type="ORF">US28_C0034G0006</name>
</gene>
<dbReference type="FunFam" id="3.40.50.300:FF:002432">
    <property type="entry name" value="ATP synthase subunit alpha, mitochondrial"/>
    <property type="match status" value="1"/>
</dbReference>
<dbReference type="InterPro" id="IPR036121">
    <property type="entry name" value="ATPase_F1/V1/A1_a/bsu_N_sf"/>
</dbReference>
<comment type="caution">
    <text evidence="16">The sequence shown here is derived from an EMBL/GenBank/DDBJ whole genome shotgun (WGS) entry which is preliminary data.</text>
</comment>
<reference evidence="16 17" key="1">
    <citation type="journal article" date="2015" name="Nature">
        <title>rRNA introns, odd ribosomes, and small enigmatic genomes across a large radiation of phyla.</title>
        <authorList>
            <person name="Brown C.T."/>
            <person name="Hug L.A."/>
            <person name="Thomas B.C."/>
            <person name="Sharon I."/>
            <person name="Castelle C.J."/>
            <person name="Singh A."/>
            <person name="Wilkins M.J."/>
            <person name="Williams K.H."/>
            <person name="Banfield J.F."/>
        </authorList>
    </citation>
    <scope>NUCLEOTIDE SEQUENCE [LARGE SCALE GENOMIC DNA]</scope>
</reference>
<protein>
    <submittedName>
        <fullName evidence="16">ATP synthase subunit alpha</fullName>
    </submittedName>
</protein>
<evidence type="ECO:0000313" key="16">
    <source>
        <dbReference type="EMBL" id="KKQ14533.1"/>
    </source>
</evidence>
<comment type="subcellular location">
    <subcellularLocation>
        <location evidence="1">Membrane</location>
    </subcellularLocation>
</comment>
<name>A0A0G0F5Q1_9BACT</name>